<dbReference type="SUPFAM" id="SSF47336">
    <property type="entry name" value="ACP-like"/>
    <property type="match status" value="1"/>
</dbReference>
<dbReference type="OrthoDB" id="675004at2"/>
<gene>
    <name evidence="2" type="ORF">LPB3_05440</name>
</gene>
<dbReference type="Proteomes" id="UP000092584">
    <property type="component" value="Unassembled WGS sequence"/>
</dbReference>
<accession>A0A1B8TYV4</accession>
<dbReference type="PROSITE" id="PS50075">
    <property type="entry name" value="CARRIER"/>
    <property type="match status" value="1"/>
</dbReference>
<dbReference type="Pfam" id="PF00550">
    <property type="entry name" value="PP-binding"/>
    <property type="match status" value="1"/>
</dbReference>
<protein>
    <recommendedName>
        <fullName evidence="1">Carrier domain-containing protein</fullName>
    </recommendedName>
</protein>
<name>A0A1B8TYV4_9FLAO</name>
<dbReference type="EMBL" id="LSFM01000021">
    <property type="protein sequence ID" value="OBY64837.1"/>
    <property type="molecule type" value="Genomic_DNA"/>
</dbReference>
<dbReference type="RefSeq" id="WP_065318590.1">
    <property type="nucleotide sequence ID" value="NZ_CP017477.1"/>
</dbReference>
<dbReference type="STRING" id="1774273.LPB03_07050"/>
<organism evidence="2 3">
    <name type="scientific">Polaribacter vadi</name>
    <dbReference type="NCBI Taxonomy" id="1774273"/>
    <lineage>
        <taxon>Bacteria</taxon>
        <taxon>Pseudomonadati</taxon>
        <taxon>Bacteroidota</taxon>
        <taxon>Flavobacteriia</taxon>
        <taxon>Flavobacteriales</taxon>
        <taxon>Flavobacteriaceae</taxon>
    </lineage>
</organism>
<dbReference type="AlphaFoldDB" id="A0A1B8TYV4"/>
<evidence type="ECO:0000313" key="3">
    <source>
        <dbReference type="Proteomes" id="UP000092584"/>
    </source>
</evidence>
<proteinExistence type="predicted"/>
<reference evidence="3" key="1">
    <citation type="submission" date="2016-02" db="EMBL/GenBank/DDBJ databases">
        <authorList>
            <person name="Shin S.-K."/>
            <person name="Yi H."/>
            <person name="Kim E."/>
        </authorList>
    </citation>
    <scope>NUCLEOTIDE SEQUENCE [LARGE SCALE GENOMIC DNA]</scope>
    <source>
        <strain evidence="3">LPB0003</strain>
    </source>
</reference>
<evidence type="ECO:0000313" key="2">
    <source>
        <dbReference type="EMBL" id="OBY64837.1"/>
    </source>
</evidence>
<dbReference type="Gene3D" id="1.10.1200.10">
    <property type="entry name" value="ACP-like"/>
    <property type="match status" value="1"/>
</dbReference>
<sequence>MKKKEFLERFQEELEIEETEIKFKTVIKNLDEWDSMGAMILISFVTNEFNVTLNAEDINSLTTIQSLIERIGLEKFN</sequence>
<evidence type="ECO:0000259" key="1">
    <source>
        <dbReference type="PROSITE" id="PS50075"/>
    </source>
</evidence>
<comment type="caution">
    <text evidence="2">The sequence shown here is derived from an EMBL/GenBank/DDBJ whole genome shotgun (WGS) entry which is preliminary data.</text>
</comment>
<keyword evidence="3" id="KW-1185">Reference proteome</keyword>
<dbReference type="InterPro" id="IPR009081">
    <property type="entry name" value="PP-bd_ACP"/>
</dbReference>
<feature type="domain" description="Carrier" evidence="1">
    <location>
        <begin position="1"/>
        <end position="75"/>
    </location>
</feature>
<dbReference type="KEGG" id="pob:LPB03_07050"/>
<dbReference type="InterPro" id="IPR036736">
    <property type="entry name" value="ACP-like_sf"/>
</dbReference>